<accession>M5SGE6</accession>
<comment type="caution">
    <text evidence="1">The sequence shown here is derived from an EMBL/GenBank/DDBJ whole genome shotgun (WGS) entry which is preliminary data.</text>
</comment>
<evidence type="ECO:0000313" key="1">
    <source>
        <dbReference type="EMBL" id="EMI25254.1"/>
    </source>
</evidence>
<dbReference type="STRING" id="1263868.RESH_04189"/>
<evidence type="ECO:0000313" key="2">
    <source>
        <dbReference type="Proteomes" id="UP000011996"/>
    </source>
</evidence>
<organism evidence="1 2">
    <name type="scientific">Rhodopirellula europaea SH398</name>
    <dbReference type="NCBI Taxonomy" id="1263868"/>
    <lineage>
        <taxon>Bacteria</taxon>
        <taxon>Pseudomonadati</taxon>
        <taxon>Planctomycetota</taxon>
        <taxon>Planctomycetia</taxon>
        <taxon>Pirellulales</taxon>
        <taxon>Pirellulaceae</taxon>
        <taxon>Rhodopirellula</taxon>
    </lineage>
</organism>
<dbReference type="EMBL" id="ANOF01000130">
    <property type="protein sequence ID" value="EMI25254.1"/>
    <property type="molecule type" value="Genomic_DNA"/>
</dbReference>
<dbReference type="Proteomes" id="UP000011996">
    <property type="component" value="Unassembled WGS sequence"/>
</dbReference>
<dbReference type="AlphaFoldDB" id="M5SGE6"/>
<protein>
    <submittedName>
        <fullName evidence="1">Uncharacterized protein</fullName>
    </submittedName>
</protein>
<proteinExistence type="predicted"/>
<dbReference type="PATRIC" id="fig|1263868.3.peg.4544"/>
<sequence length="66" mass="7469">MTHQGTREFVRQKRLSSQSNNLLIGKVGLFGPLFDARTVYQMSDGNFSVRCRTRSIAQSLDCDTET</sequence>
<reference evidence="1 2" key="1">
    <citation type="journal article" date="2013" name="Mar. Genomics">
        <title>Expression of sulfatases in Rhodopirellula baltica and the diversity of sulfatases in the genus Rhodopirellula.</title>
        <authorList>
            <person name="Wegner C.E."/>
            <person name="Richter-Heitmann T."/>
            <person name="Klindworth A."/>
            <person name="Klockow C."/>
            <person name="Richter M."/>
            <person name="Achstetter T."/>
            <person name="Glockner F.O."/>
            <person name="Harder J."/>
        </authorList>
    </citation>
    <scope>NUCLEOTIDE SEQUENCE [LARGE SCALE GENOMIC DNA]</scope>
    <source>
        <strain evidence="1 2">SH398</strain>
    </source>
</reference>
<gene>
    <name evidence="1" type="ORF">RESH_04189</name>
</gene>
<name>M5SGE6_9BACT</name>